<organism evidence="2">
    <name type="scientific">Anopheles triannulatus</name>
    <dbReference type="NCBI Taxonomy" id="58253"/>
    <lineage>
        <taxon>Eukaryota</taxon>
        <taxon>Metazoa</taxon>
        <taxon>Ecdysozoa</taxon>
        <taxon>Arthropoda</taxon>
        <taxon>Hexapoda</taxon>
        <taxon>Insecta</taxon>
        <taxon>Pterygota</taxon>
        <taxon>Neoptera</taxon>
        <taxon>Endopterygota</taxon>
        <taxon>Diptera</taxon>
        <taxon>Nematocera</taxon>
        <taxon>Culicoidea</taxon>
        <taxon>Culicidae</taxon>
        <taxon>Anophelinae</taxon>
        <taxon>Anopheles</taxon>
    </lineage>
</organism>
<accession>A0A2M4B3C0</accession>
<keyword evidence="1" id="KW-0732">Signal</keyword>
<protein>
    <submittedName>
        <fullName evidence="2">Putative secreted protein</fullName>
    </submittedName>
</protein>
<name>A0A2M4B3C0_9DIPT</name>
<evidence type="ECO:0000313" key="2">
    <source>
        <dbReference type="EMBL" id="MBW47536.1"/>
    </source>
</evidence>
<sequence>MATGFCSWRPLMAYSFCMAAGLLALQARPYTVSVGRAITCPDSSRLAAWRIALPSVIAISARLPSDRPPSSPFSIFAHDPPFVIILVPIVKLLPTVPRL</sequence>
<feature type="chain" id="PRO_5014850296" evidence="1">
    <location>
        <begin position="25"/>
        <end position="99"/>
    </location>
</feature>
<evidence type="ECO:0000256" key="1">
    <source>
        <dbReference type="SAM" id="SignalP"/>
    </source>
</evidence>
<proteinExistence type="predicted"/>
<dbReference type="AlphaFoldDB" id="A0A2M4B3C0"/>
<dbReference type="EMBL" id="GGFK01014215">
    <property type="protein sequence ID" value="MBW47536.1"/>
    <property type="molecule type" value="Transcribed_RNA"/>
</dbReference>
<feature type="signal peptide" evidence="1">
    <location>
        <begin position="1"/>
        <end position="24"/>
    </location>
</feature>
<reference evidence="2" key="1">
    <citation type="submission" date="2018-01" db="EMBL/GenBank/DDBJ databases">
        <title>An insight into the sialome of Amazonian anophelines.</title>
        <authorList>
            <person name="Ribeiro J.M."/>
            <person name="Scarpassa V."/>
            <person name="Calvo E."/>
        </authorList>
    </citation>
    <scope>NUCLEOTIDE SEQUENCE</scope>
    <source>
        <tissue evidence="2">Salivary glands</tissue>
    </source>
</reference>